<evidence type="ECO:0000256" key="1">
    <source>
        <dbReference type="ARBA" id="ARBA00011028"/>
    </source>
</evidence>
<organism evidence="8 9">
    <name type="scientific">Jannaschia seosinensis</name>
    <dbReference type="NCBI Taxonomy" id="313367"/>
    <lineage>
        <taxon>Bacteria</taxon>
        <taxon>Pseudomonadati</taxon>
        <taxon>Pseudomonadota</taxon>
        <taxon>Alphaproteobacteria</taxon>
        <taxon>Rhodobacterales</taxon>
        <taxon>Roseobacteraceae</taxon>
        <taxon>Jannaschia</taxon>
    </lineage>
</organism>
<feature type="region of interest" description="Disordered" evidence="6">
    <location>
        <begin position="107"/>
        <end position="142"/>
    </location>
</feature>
<dbReference type="InterPro" id="IPR006127">
    <property type="entry name" value="ZnuA-like"/>
</dbReference>
<dbReference type="STRING" id="313367.JSE7799_03125"/>
<evidence type="ECO:0000256" key="7">
    <source>
        <dbReference type="SAM" id="SignalP"/>
    </source>
</evidence>
<keyword evidence="4 7" id="KW-0732">Signal</keyword>
<keyword evidence="5" id="KW-0862">Zinc</keyword>
<sequence length="311" mass="32933">MSFFRLFSLMTVLVAGASSARADVAVVTDIGPVHSLTAAVMEGVGAPVLMLPPGLSPHDHTLRPSGARVLESADVVIWSGEALAPWLGGVVDTLAEDAISVALLDRPETEQASSQGRGAAEADPDHEAHEDEHDHEQEHDHGAEHAWLDPVVGKAWLNVIAETLSEADPLNAIVYETNAAAAAAKLDTLIREVQEQLAPVRGRGFVVYHDAYAPFEARFDIPSAGAIVESEAAPPSAARIEAIQTRIAAGDVVCVFGEPQFESRLATLLAEEGNIRLGTLDPLGATLKPGPELYPMLLRNIANSLSECLTE</sequence>
<keyword evidence="9" id="KW-1185">Reference proteome</keyword>
<evidence type="ECO:0000256" key="3">
    <source>
        <dbReference type="ARBA" id="ARBA00022448"/>
    </source>
</evidence>
<evidence type="ECO:0000256" key="4">
    <source>
        <dbReference type="ARBA" id="ARBA00022729"/>
    </source>
</evidence>
<evidence type="ECO:0000313" key="8">
    <source>
        <dbReference type="EMBL" id="CUH40393.1"/>
    </source>
</evidence>
<keyword evidence="3" id="KW-0813">Transport</keyword>
<proteinExistence type="inferred from homology"/>
<dbReference type="SUPFAM" id="SSF53807">
    <property type="entry name" value="Helical backbone' metal receptor"/>
    <property type="match status" value="1"/>
</dbReference>
<feature type="signal peptide" evidence="7">
    <location>
        <begin position="1"/>
        <end position="22"/>
    </location>
</feature>
<dbReference type="AlphaFoldDB" id="A0A0M7BEQ9"/>
<keyword evidence="5" id="KW-0864">Zinc transport</keyword>
<feature type="chain" id="PRO_5005810029" description="High-affinity zinc uptake system protein ZnuA" evidence="7">
    <location>
        <begin position="23"/>
        <end position="311"/>
    </location>
</feature>
<keyword evidence="5" id="KW-0406">Ion transport</keyword>
<gene>
    <name evidence="8" type="primary">znuA</name>
    <name evidence="8" type="ORF">JSE7799_03125</name>
</gene>
<dbReference type="GO" id="GO:0006829">
    <property type="term" value="P:zinc ion transport"/>
    <property type="evidence" value="ECO:0007669"/>
    <property type="project" value="UniProtKB-KW"/>
</dbReference>
<dbReference type="Gene3D" id="3.40.50.1980">
    <property type="entry name" value="Nitrogenase molybdenum iron protein domain"/>
    <property type="match status" value="2"/>
</dbReference>
<comment type="similarity">
    <text evidence="1">Belongs to the bacterial solute-binding protein 9 family.</text>
</comment>
<evidence type="ECO:0000256" key="5">
    <source>
        <dbReference type="ARBA" id="ARBA00022906"/>
    </source>
</evidence>
<dbReference type="Pfam" id="PF01297">
    <property type="entry name" value="ZnuA"/>
    <property type="match status" value="1"/>
</dbReference>
<protein>
    <recommendedName>
        <fullName evidence="2">High-affinity zinc uptake system protein ZnuA</fullName>
    </recommendedName>
</protein>
<name>A0A0M7BEQ9_9RHOB</name>
<dbReference type="OrthoDB" id="7346865at2"/>
<dbReference type="PANTHER" id="PTHR42953:SF3">
    <property type="entry name" value="HIGH-AFFINITY ZINC UPTAKE SYSTEM PROTEIN ZNUA"/>
    <property type="match status" value="1"/>
</dbReference>
<dbReference type="GO" id="GO:0046872">
    <property type="term" value="F:metal ion binding"/>
    <property type="evidence" value="ECO:0007669"/>
    <property type="project" value="InterPro"/>
</dbReference>
<dbReference type="InterPro" id="IPR050492">
    <property type="entry name" value="Bact_metal-bind_prot9"/>
</dbReference>
<reference evidence="8 9" key="1">
    <citation type="submission" date="2015-09" db="EMBL/GenBank/DDBJ databases">
        <authorList>
            <person name="Jackson K.R."/>
            <person name="Lunt B.L."/>
            <person name="Fisher J.N.B."/>
            <person name="Gardner A.V."/>
            <person name="Bailey M.E."/>
            <person name="Deus L.M."/>
            <person name="Earl A.S."/>
            <person name="Gibby P.D."/>
            <person name="Hartmann K.A."/>
            <person name="Liu J.E."/>
            <person name="Manci A.M."/>
            <person name="Nielsen D.A."/>
            <person name="Solomon M.B."/>
            <person name="Breakwell D.P."/>
            <person name="Burnett S.H."/>
            <person name="Grose J.H."/>
        </authorList>
    </citation>
    <scope>NUCLEOTIDE SEQUENCE [LARGE SCALE GENOMIC DNA]</scope>
    <source>
        <strain evidence="8 9">CECT 7799</strain>
    </source>
</reference>
<evidence type="ECO:0000256" key="2">
    <source>
        <dbReference type="ARBA" id="ARBA00015915"/>
    </source>
</evidence>
<dbReference type="EMBL" id="CYPR01000206">
    <property type="protein sequence ID" value="CUH40393.1"/>
    <property type="molecule type" value="Genomic_DNA"/>
</dbReference>
<evidence type="ECO:0000313" key="9">
    <source>
        <dbReference type="Proteomes" id="UP000049455"/>
    </source>
</evidence>
<feature type="compositionally biased region" description="Basic and acidic residues" evidence="6">
    <location>
        <begin position="123"/>
        <end position="142"/>
    </location>
</feature>
<dbReference type="Proteomes" id="UP000049455">
    <property type="component" value="Unassembled WGS sequence"/>
</dbReference>
<dbReference type="RefSeq" id="WP_055664445.1">
    <property type="nucleotide sequence ID" value="NZ_CYPR01000206.1"/>
</dbReference>
<accession>A0A0M7BEQ9</accession>
<evidence type="ECO:0000256" key="6">
    <source>
        <dbReference type="SAM" id="MobiDB-lite"/>
    </source>
</evidence>
<dbReference type="PANTHER" id="PTHR42953">
    <property type="entry name" value="HIGH-AFFINITY ZINC UPTAKE SYSTEM PROTEIN ZNUA-RELATED"/>
    <property type="match status" value="1"/>
</dbReference>